<evidence type="ECO:0000313" key="1">
    <source>
        <dbReference type="EMBL" id="SVA14672.1"/>
    </source>
</evidence>
<name>A0A381TEU6_9ZZZZ</name>
<accession>A0A381TEU6</accession>
<gene>
    <name evidence="1" type="ORF">METZ01_LOCUS67526</name>
</gene>
<dbReference type="AlphaFoldDB" id="A0A381TEU6"/>
<dbReference type="EMBL" id="UINC01004487">
    <property type="protein sequence ID" value="SVA14672.1"/>
    <property type="molecule type" value="Genomic_DNA"/>
</dbReference>
<sequence>MFHLDLEKTFLKVFTIKSIKSFLTKMRPPQFGQDDNKDTYSVSLVLFQVCLQDKHFISASFMKQYYKAVGL</sequence>
<organism evidence="1">
    <name type="scientific">marine metagenome</name>
    <dbReference type="NCBI Taxonomy" id="408172"/>
    <lineage>
        <taxon>unclassified sequences</taxon>
        <taxon>metagenomes</taxon>
        <taxon>ecological metagenomes</taxon>
    </lineage>
</organism>
<reference evidence="1" key="1">
    <citation type="submission" date="2018-05" db="EMBL/GenBank/DDBJ databases">
        <authorList>
            <person name="Lanie J.A."/>
            <person name="Ng W.-L."/>
            <person name="Kazmierczak K.M."/>
            <person name="Andrzejewski T.M."/>
            <person name="Davidsen T.M."/>
            <person name="Wayne K.J."/>
            <person name="Tettelin H."/>
            <person name="Glass J.I."/>
            <person name="Rusch D."/>
            <person name="Podicherti R."/>
            <person name="Tsui H.-C.T."/>
            <person name="Winkler M.E."/>
        </authorList>
    </citation>
    <scope>NUCLEOTIDE SEQUENCE</scope>
</reference>
<protein>
    <submittedName>
        <fullName evidence="1">Uncharacterized protein</fullName>
    </submittedName>
</protein>
<proteinExistence type="predicted"/>